<evidence type="ECO:0000256" key="1">
    <source>
        <dbReference type="ARBA" id="ARBA00004772"/>
    </source>
</evidence>
<reference evidence="11 12" key="2">
    <citation type="submission" date="2020-04" db="EMBL/GenBank/DDBJ databases">
        <authorList>
            <person name="Fomenkov A."/>
            <person name="Anton B.P."/>
            <person name="Roberts R.J."/>
        </authorList>
    </citation>
    <scope>NUCLEOTIDE SEQUENCE [LARGE SCALE GENOMIC DNA]</scope>
    <source>
        <strain evidence="11 12">S2</strain>
    </source>
</reference>
<dbReference type="AlphaFoldDB" id="A0A6H1P9D7"/>
<evidence type="ECO:0000256" key="6">
    <source>
        <dbReference type="ARBA" id="ARBA00037589"/>
    </source>
</evidence>
<dbReference type="Gene3D" id="3.40.50.10090">
    <property type="match status" value="2"/>
</dbReference>
<evidence type="ECO:0000259" key="10">
    <source>
        <dbReference type="Pfam" id="PF02602"/>
    </source>
</evidence>
<evidence type="ECO:0000256" key="9">
    <source>
        <dbReference type="RuleBase" id="RU366031"/>
    </source>
</evidence>
<comment type="function">
    <text evidence="6 9">Catalyzes cyclization of the linear tetrapyrrole, hydroxymethylbilane, to the macrocyclic uroporphyrinogen III.</text>
</comment>
<dbReference type="InterPro" id="IPR039793">
    <property type="entry name" value="UROS/Hem4"/>
</dbReference>
<dbReference type="SUPFAM" id="SSF69618">
    <property type="entry name" value="HemD-like"/>
    <property type="match status" value="1"/>
</dbReference>
<evidence type="ECO:0000256" key="2">
    <source>
        <dbReference type="ARBA" id="ARBA00008133"/>
    </source>
</evidence>
<comment type="similarity">
    <text evidence="2 9">Belongs to the uroporphyrinogen-III synthase family.</text>
</comment>
<reference evidence="11 12" key="1">
    <citation type="submission" date="2020-04" db="EMBL/GenBank/DDBJ databases">
        <title>Genome-Wide Identification of 5-Methylcytosine Sites in Bacterial Genomes By High-Throughput Sequencing of MspJI Restriction Fragments.</title>
        <authorList>
            <person name="Wu V."/>
        </authorList>
    </citation>
    <scope>NUCLEOTIDE SEQUENCE [LARGE SCALE GENOMIC DNA]</scope>
    <source>
        <strain evidence="11 12">S2</strain>
    </source>
</reference>
<accession>A0A6H1P9D7</accession>
<feature type="domain" description="Tetrapyrrole biosynthesis uroporphyrinogen III synthase" evidence="10">
    <location>
        <begin position="23"/>
        <end position="249"/>
    </location>
</feature>
<dbReference type="UniPathway" id="UPA00251">
    <property type="reaction ID" value="UER00320"/>
</dbReference>
<protein>
    <recommendedName>
        <fullName evidence="7 9">Uroporphyrinogen-III synthase</fullName>
        <ecNumber evidence="3 9">4.2.1.75</ecNumber>
    </recommendedName>
</protein>
<keyword evidence="4 9" id="KW-0456">Lyase</keyword>
<sequence length="260" mass="29268">MIQSLPLLDKTVLIPRGENQAKSFSQLVERYGGIPIEIPLIAFRPIEKNQRLHEALLVLDTYDWIIFTSNVTVETFFSFLKEEGVSEAFPKIAVIGKKTAEVLTERGLTPAFVPSAYVAETFVEEFIPLIDKDSRVLVPKGNLAREYIARSLTGAGAVVDEVVIYETYMPDESRLKLANMLADNQLDILTFTSPSTVDHLMDVVKEYRLDEQLKNCIIGCIGPVTEKKLRSYGLMVHASPKEYTVKEMINSTIAYLDMEE</sequence>
<dbReference type="Proteomes" id="UP000501868">
    <property type="component" value="Chromosome"/>
</dbReference>
<keyword evidence="5 9" id="KW-0627">Porphyrin biosynthesis</keyword>
<evidence type="ECO:0000256" key="3">
    <source>
        <dbReference type="ARBA" id="ARBA00013109"/>
    </source>
</evidence>
<gene>
    <name evidence="11" type="ORF">HFZ78_28025</name>
</gene>
<comment type="pathway">
    <text evidence="1 9">Porphyrin-containing compound metabolism; protoporphyrin-IX biosynthesis; coproporphyrinogen-III from 5-aminolevulinate: step 3/4.</text>
</comment>
<evidence type="ECO:0000313" key="12">
    <source>
        <dbReference type="Proteomes" id="UP000501868"/>
    </source>
</evidence>
<evidence type="ECO:0000256" key="4">
    <source>
        <dbReference type="ARBA" id="ARBA00023239"/>
    </source>
</evidence>
<name>A0A6H1P9D7_PRIMG</name>
<dbReference type="PANTHER" id="PTHR38042:SF1">
    <property type="entry name" value="UROPORPHYRINOGEN-III SYNTHASE, CHLOROPLASTIC"/>
    <property type="match status" value="1"/>
</dbReference>
<dbReference type="EC" id="4.2.1.75" evidence="3 9"/>
<dbReference type="PANTHER" id="PTHR38042">
    <property type="entry name" value="UROPORPHYRINOGEN-III SYNTHASE, CHLOROPLASTIC"/>
    <property type="match status" value="1"/>
</dbReference>
<dbReference type="CDD" id="cd06578">
    <property type="entry name" value="HemD"/>
    <property type="match status" value="1"/>
</dbReference>
<dbReference type="GO" id="GO:0006782">
    <property type="term" value="P:protoporphyrinogen IX biosynthetic process"/>
    <property type="evidence" value="ECO:0007669"/>
    <property type="project" value="UniProtKB-UniRule"/>
</dbReference>
<evidence type="ECO:0000313" key="11">
    <source>
        <dbReference type="EMBL" id="QIZ10085.1"/>
    </source>
</evidence>
<evidence type="ECO:0000256" key="5">
    <source>
        <dbReference type="ARBA" id="ARBA00023244"/>
    </source>
</evidence>
<evidence type="ECO:0000256" key="8">
    <source>
        <dbReference type="ARBA" id="ARBA00048617"/>
    </source>
</evidence>
<comment type="catalytic activity">
    <reaction evidence="8 9">
        <text>hydroxymethylbilane = uroporphyrinogen III + H2O</text>
        <dbReference type="Rhea" id="RHEA:18965"/>
        <dbReference type="ChEBI" id="CHEBI:15377"/>
        <dbReference type="ChEBI" id="CHEBI:57308"/>
        <dbReference type="ChEBI" id="CHEBI:57845"/>
        <dbReference type="EC" id="4.2.1.75"/>
    </reaction>
</comment>
<proteinExistence type="inferred from homology"/>
<organism evidence="11 12">
    <name type="scientific">Priestia megaterium</name>
    <name type="common">Bacillus megaterium</name>
    <dbReference type="NCBI Taxonomy" id="1404"/>
    <lineage>
        <taxon>Bacteria</taxon>
        <taxon>Bacillati</taxon>
        <taxon>Bacillota</taxon>
        <taxon>Bacilli</taxon>
        <taxon>Bacillales</taxon>
        <taxon>Bacillaceae</taxon>
        <taxon>Priestia</taxon>
    </lineage>
</organism>
<dbReference type="Pfam" id="PF02602">
    <property type="entry name" value="HEM4"/>
    <property type="match status" value="1"/>
</dbReference>
<dbReference type="GO" id="GO:0004852">
    <property type="term" value="F:uroporphyrinogen-III synthase activity"/>
    <property type="evidence" value="ECO:0007669"/>
    <property type="project" value="UniProtKB-UniRule"/>
</dbReference>
<dbReference type="EMBL" id="CP051128">
    <property type="protein sequence ID" value="QIZ10085.1"/>
    <property type="molecule type" value="Genomic_DNA"/>
</dbReference>
<evidence type="ECO:0000256" key="7">
    <source>
        <dbReference type="ARBA" id="ARBA00040167"/>
    </source>
</evidence>
<dbReference type="InterPro" id="IPR036108">
    <property type="entry name" value="4pyrrol_syn_uPrphyn_synt_sf"/>
</dbReference>
<dbReference type="InterPro" id="IPR003754">
    <property type="entry name" value="4pyrrol_synth_uPrphyn_synth"/>
</dbReference>
<dbReference type="GO" id="GO:0006780">
    <property type="term" value="P:uroporphyrinogen III biosynthetic process"/>
    <property type="evidence" value="ECO:0007669"/>
    <property type="project" value="UniProtKB-UniRule"/>
</dbReference>